<dbReference type="PANTHER" id="PTHR43442">
    <property type="entry name" value="GLUCONOKINASE-RELATED"/>
    <property type="match status" value="1"/>
</dbReference>
<keyword evidence="12" id="KW-1185">Reference proteome</keyword>
<dbReference type="RefSeq" id="WP_169589446.1">
    <property type="nucleotide sequence ID" value="NZ_VCQU01000006.1"/>
</dbReference>
<comment type="pathway">
    <text evidence="1">Carbohydrate acid metabolism.</text>
</comment>
<comment type="similarity">
    <text evidence="2 10">Belongs to the gluconokinase GntK/GntV family.</text>
</comment>
<dbReference type="InterPro" id="IPR027417">
    <property type="entry name" value="P-loop_NTPase"/>
</dbReference>
<dbReference type="EMBL" id="VCQU01000006">
    <property type="protein sequence ID" value="NMN96979.1"/>
    <property type="molecule type" value="Genomic_DNA"/>
</dbReference>
<gene>
    <name evidence="11" type="ORF">FGL95_18225</name>
</gene>
<organism evidence="11 12">
    <name type="scientific">Antrihabitans stalactiti</name>
    <dbReference type="NCBI Taxonomy" id="2584121"/>
    <lineage>
        <taxon>Bacteria</taxon>
        <taxon>Bacillati</taxon>
        <taxon>Actinomycetota</taxon>
        <taxon>Actinomycetes</taxon>
        <taxon>Mycobacteriales</taxon>
        <taxon>Nocardiaceae</taxon>
        <taxon>Antrihabitans</taxon>
    </lineage>
</organism>
<evidence type="ECO:0000256" key="8">
    <source>
        <dbReference type="ARBA" id="ARBA00023064"/>
    </source>
</evidence>
<dbReference type="InterPro" id="IPR031322">
    <property type="entry name" value="Shikimate/glucono_kinase"/>
</dbReference>
<comment type="catalytic activity">
    <reaction evidence="9 10">
        <text>D-gluconate + ATP = 6-phospho-D-gluconate + ADP + H(+)</text>
        <dbReference type="Rhea" id="RHEA:19433"/>
        <dbReference type="ChEBI" id="CHEBI:15378"/>
        <dbReference type="ChEBI" id="CHEBI:18391"/>
        <dbReference type="ChEBI" id="CHEBI:30616"/>
        <dbReference type="ChEBI" id="CHEBI:58759"/>
        <dbReference type="ChEBI" id="CHEBI:456216"/>
        <dbReference type="EC" id="2.7.1.12"/>
    </reaction>
</comment>
<dbReference type="GO" id="GO:0005737">
    <property type="term" value="C:cytoplasm"/>
    <property type="evidence" value="ECO:0007669"/>
    <property type="project" value="TreeGrafter"/>
</dbReference>
<evidence type="ECO:0000256" key="1">
    <source>
        <dbReference type="ARBA" id="ARBA00004761"/>
    </source>
</evidence>
<dbReference type="GO" id="GO:0046316">
    <property type="term" value="F:gluconokinase activity"/>
    <property type="evidence" value="ECO:0007669"/>
    <property type="project" value="UniProtKB-EC"/>
</dbReference>
<evidence type="ECO:0000256" key="4">
    <source>
        <dbReference type="ARBA" id="ARBA00022679"/>
    </source>
</evidence>
<evidence type="ECO:0000256" key="3">
    <source>
        <dbReference type="ARBA" id="ARBA00012054"/>
    </source>
</evidence>
<name>A0A848KF97_9NOCA</name>
<evidence type="ECO:0000313" key="11">
    <source>
        <dbReference type="EMBL" id="NMN96979.1"/>
    </source>
</evidence>
<dbReference type="AlphaFoldDB" id="A0A848KF97"/>
<evidence type="ECO:0000256" key="9">
    <source>
        <dbReference type="ARBA" id="ARBA00048090"/>
    </source>
</evidence>
<evidence type="ECO:0000256" key="5">
    <source>
        <dbReference type="ARBA" id="ARBA00022741"/>
    </source>
</evidence>
<dbReference type="EC" id="2.7.1.12" evidence="3 10"/>
<dbReference type="Pfam" id="PF01202">
    <property type="entry name" value="SKI"/>
    <property type="match status" value="1"/>
</dbReference>
<dbReference type="GO" id="GO:0005524">
    <property type="term" value="F:ATP binding"/>
    <property type="evidence" value="ECO:0007669"/>
    <property type="project" value="UniProtKB-KW"/>
</dbReference>
<sequence>MTILVVMGVAGSGKSTVAGILAKRLGWDLQEGDELHPKANVEKMASGHPLTDEDRWPWLELIAKWIAGQIDSGKSGIVTCSALKHSYRDVLRCDGVVFVQLSGSREQISERLEHRQGHYMPPSLLTSQLDTLEPPGQDEHAIVVDIAQTPEQIASEVIAALPPT</sequence>
<dbReference type="FunFam" id="3.40.50.300:FF:000522">
    <property type="entry name" value="Gluconokinase"/>
    <property type="match status" value="1"/>
</dbReference>
<keyword evidence="7 10" id="KW-0067">ATP-binding</keyword>
<dbReference type="GO" id="GO:0019521">
    <property type="term" value="P:D-gluconate metabolic process"/>
    <property type="evidence" value="ECO:0007669"/>
    <property type="project" value="UniProtKB-KW"/>
</dbReference>
<dbReference type="CDD" id="cd02021">
    <property type="entry name" value="GntK"/>
    <property type="match status" value="1"/>
</dbReference>
<accession>A0A848KF97</accession>
<keyword evidence="8" id="KW-0311">Gluconate utilization</keyword>
<dbReference type="NCBIfam" id="TIGR01313">
    <property type="entry name" value="therm_gnt_kin"/>
    <property type="match status" value="1"/>
</dbReference>
<dbReference type="PANTHER" id="PTHR43442:SF3">
    <property type="entry name" value="GLUCONOKINASE-RELATED"/>
    <property type="match status" value="1"/>
</dbReference>
<dbReference type="InterPro" id="IPR006001">
    <property type="entry name" value="Therm_gnt_kin"/>
</dbReference>
<proteinExistence type="inferred from homology"/>
<reference evidence="11 12" key="1">
    <citation type="submission" date="2019-05" db="EMBL/GenBank/DDBJ databases">
        <authorList>
            <person name="Lee S.D."/>
        </authorList>
    </citation>
    <scope>NUCLEOTIDE SEQUENCE [LARGE SCALE GENOMIC DNA]</scope>
    <source>
        <strain evidence="11 12">YC2-7</strain>
    </source>
</reference>
<keyword evidence="6 10" id="KW-0418">Kinase</keyword>
<dbReference type="Proteomes" id="UP000535543">
    <property type="component" value="Unassembled WGS sequence"/>
</dbReference>
<keyword evidence="5 10" id="KW-0547">Nucleotide-binding</keyword>
<evidence type="ECO:0000313" key="12">
    <source>
        <dbReference type="Proteomes" id="UP000535543"/>
    </source>
</evidence>
<evidence type="ECO:0000256" key="10">
    <source>
        <dbReference type="RuleBase" id="RU363066"/>
    </source>
</evidence>
<reference evidence="11 12" key="2">
    <citation type="submission" date="2020-06" db="EMBL/GenBank/DDBJ databases">
        <title>Antribacter stalactiti gen. nov., sp. nov., a new member of the family Nacardiaceae isolated from a cave.</title>
        <authorList>
            <person name="Kim I.S."/>
        </authorList>
    </citation>
    <scope>NUCLEOTIDE SEQUENCE [LARGE SCALE GENOMIC DNA]</scope>
    <source>
        <strain evidence="11 12">YC2-7</strain>
    </source>
</reference>
<keyword evidence="4 10" id="KW-0808">Transferase</keyword>
<protein>
    <recommendedName>
        <fullName evidence="3 10">Gluconokinase</fullName>
        <ecNumber evidence="3 10">2.7.1.12</ecNumber>
    </recommendedName>
</protein>
<evidence type="ECO:0000256" key="6">
    <source>
        <dbReference type="ARBA" id="ARBA00022777"/>
    </source>
</evidence>
<evidence type="ECO:0000256" key="2">
    <source>
        <dbReference type="ARBA" id="ARBA00008420"/>
    </source>
</evidence>
<evidence type="ECO:0000256" key="7">
    <source>
        <dbReference type="ARBA" id="ARBA00022840"/>
    </source>
</evidence>
<dbReference type="SUPFAM" id="SSF52540">
    <property type="entry name" value="P-loop containing nucleoside triphosphate hydrolases"/>
    <property type="match status" value="1"/>
</dbReference>
<comment type="caution">
    <text evidence="11">The sequence shown here is derived from an EMBL/GenBank/DDBJ whole genome shotgun (WGS) entry which is preliminary data.</text>
</comment>
<dbReference type="Gene3D" id="3.40.50.300">
    <property type="entry name" value="P-loop containing nucleotide triphosphate hydrolases"/>
    <property type="match status" value="1"/>
</dbReference>